<dbReference type="GO" id="GO:0003677">
    <property type="term" value="F:DNA binding"/>
    <property type="evidence" value="ECO:0007669"/>
    <property type="project" value="UniProtKB-KW"/>
</dbReference>
<dbReference type="InterPro" id="IPR036390">
    <property type="entry name" value="WH_DNA-bd_sf"/>
</dbReference>
<dbReference type="PATRIC" id="fig|1187852.3.peg.5494"/>
<protein>
    <recommendedName>
        <fullName evidence="4">HTH gntR-type domain-containing protein</fullName>
    </recommendedName>
</protein>
<evidence type="ECO:0000256" key="3">
    <source>
        <dbReference type="ARBA" id="ARBA00023163"/>
    </source>
</evidence>
<evidence type="ECO:0000313" key="5">
    <source>
        <dbReference type="EMBL" id="KMO43236.1"/>
    </source>
</evidence>
<dbReference type="SMART" id="SM00895">
    <property type="entry name" value="FCD"/>
    <property type="match status" value="1"/>
</dbReference>
<dbReference type="InterPro" id="IPR008920">
    <property type="entry name" value="TF_FadR/GntR_C"/>
</dbReference>
<accession>A0A0J6VVC3</accession>
<evidence type="ECO:0000313" key="6">
    <source>
        <dbReference type="Proteomes" id="UP000036449"/>
    </source>
</evidence>
<dbReference type="Pfam" id="PF07729">
    <property type="entry name" value="FCD"/>
    <property type="match status" value="1"/>
</dbReference>
<keyword evidence="2" id="KW-0238">DNA-binding</keyword>
<organism evidence="5 6">
    <name type="scientific">Methylobacterium tarhaniae</name>
    <dbReference type="NCBI Taxonomy" id="1187852"/>
    <lineage>
        <taxon>Bacteria</taxon>
        <taxon>Pseudomonadati</taxon>
        <taxon>Pseudomonadota</taxon>
        <taxon>Alphaproteobacteria</taxon>
        <taxon>Hyphomicrobiales</taxon>
        <taxon>Methylobacteriaceae</taxon>
        <taxon>Methylobacterium</taxon>
    </lineage>
</organism>
<dbReference type="Pfam" id="PF00392">
    <property type="entry name" value="GntR"/>
    <property type="match status" value="1"/>
</dbReference>
<dbReference type="PROSITE" id="PS50949">
    <property type="entry name" value="HTH_GNTR"/>
    <property type="match status" value="1"/>
</dbReference>
<dbReference type="Gene3D" id="1.10.10.10">
    <property type="entry name" value="Winged helix-like DNA-binding domain superfamily/Winged helix DNA-binding domain"/>
    <property type="match status" value="1"/>
</dbReference>
<dbReference type="Proteomes" id="UP000036449">
    <property type="component" value="Unassembled WGS sequence"/>
</dbReference>
<gene>
    <name evidence="5" type="ORF">VQ03_09020</name>
</gene>
<dbReference type="RefSeq" id="WP_048450552.1">
    <property type="nucleotide sequence ID" value="NZ_LABZ01000055.1"/>
</dbReference>
<dbReference type="PANTHER" id="PTHR43537">
    <property type="entry name" value="TRANSCRIPTIONAL REGULATOR, GNTR FAMILY"/>
    <property type="match status" value="1"/>
</dbReference>
<sequence length="235" mass="25268">MPEPDAAELARAVAASEIGTVERNSLSGQAYQRIRKALMIGALKPGEKLSGRDLAARLGTSLTPVREALLQLVAEGVLESRTGHSIVVPTLTRADFLELRDIRVHVEGLSAARAAAQADEALIAGLETLHASLVQAKAEQRYDDALRWNEAFHLALARGSGMPRLVRVVESLWAQSGPFLNFLYRPDDAPLAPGAVHNHVRVLDALRARDPEAAARAIADDITEGGNDLVSRLAR</sequence>
<dbReference type="SUPFAM" id="SSF48008">
    <property type="entry name" value="GntR ligand-binding domain-like"/>
    <property type="match status" value="1"/>
</dbReference>
<dbReference type="InterPro" id="IPR011711">
    <property type="entry name" value="GntR_C"/>
</dbReference>
<keyword evidence="6" id="KW-1185">Reference proteome</keyword>
<proteinExistence type="predicted"/>
<dbReference type="InterPro" id="IPR000524">
    <property type="entry name" value="Tscrpt_reg_HTH_GntR"/>
</dbReference>
<dbReference type="AlphaFoldDB" id="A0A0J6VVC3"/>
<keyword evidence="1" id="KW-0805">Transcription regulation</keyword>
<dbReference type="PANTHER" id="PTHR43537:SF39">
    <property type="entry name" value="HTH-TYPE TRANSCRIPTIONAL REGULATOR MCBR"/>
    <property type="match status" value="1"/>
</dbReference>
<dbReference type="GO" id="GO:0003700">
    <property type="term" value="F:DNA-binding transcription factor activity"/>
    <property type="evidence" value="ECO:0007669"/>
    <property type="project" value="InterPro"/>
</dbReference>
<keyword evidence="3" id="KW-0804">Transcription</keyword>
<dbReference type="EMBL" id="LABZ01000055">
    <property type="protein sequence ID" value="KMO43236.1"/>
    <property type="molecule type" value="Genomic_DNA"/>
</dbReference>
<dbReference type="InterPro" id="IPR036388">
    <property type="entry name" value="WH-like_DNA-bd_sf"/>
</dbReference>
<name>A0A0J6VVC3_9HYPH</name>
<comment type="caution">
    <text evidence="5">The sequence shown here is derived from an EMBL/GenBank/DDBJ whole genome shotgun (WGS) entry which is preliminary data.</text>
</comment>
<dbReference type="SMART" id="SM00345">
    <property type="entry name" value="HTH_GNTR"/>
    <property type="match status" value="1"/>
</dbReference>
<evidence type="ECO:0000256" key="2">
    <source>
        <dbReference type="ARBA" id="ARBA00023125"/>
    </source>
</evidence>
<feature type="domain" description="HTH gntR-type" evidence="4">
    <location>
        <begin position="24"/>
        <end position="91"/>
    </location>
</feature>
<evidence type="ECO:0000256" key="1">
    <source>
        <dbReference type="ARBA" id="ARBA00023015"/>
    </source>
</evidence>
<reference evidence="5 6" key="1">
    <citation type="submission" date="2015-03" db="EMBL/GenBank/DDBJ databases">
        <title>Genome sequencing of Methylobacterium tarhaniae DSM 25844.</title>
        <authorList>
            <person name="Chaudhry V."/>
            <person name="Patil P.B."/>
        </authorList>
    </citation>
    <scope>NUCLEOTIDE SEQUENCE [LARGE SCALE GENOMIC DNA]</scope>
    <source>
        <strain evidence="5 6">DSM 25844</strain>
    </source>
</reference>
<evidence type="ECO:0000259" key="4">
    <source>
        <dbReference type="PROSITE" id="PS50949"/>
    </source>
</evidence>
<dbReference type="SUPFAM" id="SSF46785">
    <property type="entry name" value="Winged helix' DNA-binding domain"/>
    <property type="match status" value="1"/>
</dbReference>
<dbReference type="CDD" id="cd07377">
    <property type="entry name" value="WHTH_GntR"/>
    <property type="match status" value="1"/>
</dbReference>
<dbReference type="Gene3D" id="1.20.120.530">
    <property type="entry name" value="GntR ligand-binding domain-like"/>
    <property type="match status" value="1"/>
</dbReference>